<accession>A0A658QV04</accession>
<gene>
    <name evidence="1" type="ORF">AWB72_01850</name>
</gene>
<dbReference type="AlphaFoldDB" id="A0A658QV04"/>
<name>A0A658QV04_9BURK</name>
<evidence type="ECO:0000313" key="1">
    <source>
        <dbReference type="EMBL" id="SAL24239.1"/>
    </source>
</evidence>
<evidence type="ECO:0000313" key="2">
    <source>
        <dbReference type="Proteomes" id="UP000198263"/>
    </source>
</evidence>
<comment type="caution">
    <text evidence="1">The sequence shown here is derived from an EMBL/GenBank/DDBJ whole genome shotgun (WGS) entry which is preliminary data.</text>
</comment>
<reference evidence="1 2" key="1">
    <citation type="submission" date="2016-01" db="EMBL/GenBank/DDBJ databases">
        <authorList>
            <person name="Peeters C."/>
        </authorList>
    </citation>
    <scope>NUCLEOTIDE SEQUENCE [LARGE SCALE GENOMIC DNA]</scope>
    <source>
        <strain evidence="1">LMG 29315</strain>
    </source>
</reference>
<proteinExistence type="predicted"/>
<dbReference type="EMBL" id="FCNV02000002">
    <property type="protein sequence ID" value="SAL24239.1"/>
    <property type="molecule type" value="Genomic_DNA"/>
</dbReference>
<dbReference type="RefSeq" id="WP_040048985.1">
    <property type="nucleotide sequence ID" value="NZ_FCNV02000002.1"/>
</dbReference>
<organism evidence="1 2">
    <name type="scientific">Caballeronia concitans</name>
    <dbReference type="NCBI Taxonomy" id="1777133"/>
    <lineage>
        <taxon>Bacteria</taxon>
        <taxon>Pseudomonadati</taxon>
        <taxon>Pseudomonadota</taxon>
        <taxon>Betaproteobacteria</taxon>
        <taxon>Burkholderiales</taxon>
        <taxon>Burkholderiaceae</taxon>
        <taxon>Caballeronia</taxon>
    </lineage>
</organism>
<keyword evidence="2" id="KW-1185">Reference proteome</keyword>
<protein>
    <submittedName>
        <fullName evidence="1">Uncharacterized protein</fullName>
    </submittedName>
</protein>
<sequence>MSNSASGRFLIHALVGVIAACGASIGHSQTLPKQGTIEATYTASGADVRNVTVSGDDAVFLFESTLLMTNNSKTPLMQNVTARCVEAGFSAGSATGYCVYSDKDGDKFVEAYTYQGGSTTGKGTLSSGTGKYKGIQGQFDWQQVVALPSDKGTYNYIGKKTGSYRIP</sequence>
<dbReference type="Proteomes" id="UP000198263">
    <property type="component" value="Unassembled WGS sequence"/>
</dbReference>